<organism evidence="17 18">
    <name type="scientific">Gracilibacillus ureilyticus</name>
    <dbReference type="NCBI Taxonomy" id="531814"/>
    <lineage>
        <taxon>Bacteria</taxon>
        <taxon>Bacillati</taxon>
        <taxon>Bacillota</taxon>
        <taxon>Bacilli</taxon>
        <taxon>Bacillales</taxon>
        <taxon>Bacillaceae</taxon>
        <taxon>Gracilibacillus</taxon>
    </lineage>
</organism>
<dbReference type="GO" id="GO:0009432">
    <property type="term" value="P:SOS response"/>
    <property type="evidence" value="ECO:0007669"/>
    <property type="project" value="TreeGrafter"/>
</dbReference>
<proteinExistence type="inferred from homology"/>
<feature type="active site" evidence="15">
    <location>
        <position position="113"/>
    </location>
</feature>
<dbReference type="InterPro" id="IPR043502">
    <property type="entry name" value="DNA/RNA_pol_sf"/>
</dbReference>
<name>A0A1H9LUT4_9BACI</name>
<evidence type="ECO:0000256" key="1">
    <source>
        <dbReference type="ARBA" id="ARBA00004496"/>
    </source>
</evidence>
<keyword evidence="5 15" id="KW-0808">Transferase</keyword>
<evidence type="ECO:0000256" key="2">
    <source>
        <dbReference type="ARBA" id="ARBA00010945"/>
    </source>
</evidence>
<dbReference type="NCBIfam" id="NF002492">
    <property type="entry name" value="PRK01810.1"/>
    <property type="match status" value="1"/>
</dbReference>
<dbReference type="HAMAP" id="MF_01113">
    <property type="entry name" value="DNApol_IV"/>
    <property type="match status" value="1"/>
</dbReference>
<evidence type="ECO:0000313" key="18">
    <source>
        <dbReference type="Proteomes" id="UP000199687"/>
    </source>
</evidence>
<accession>A0A1H9LUT4</accession>
<evidence type="ECO:0000313" key="17">
    <source>
        <dbReference type="EMBL" id="SER15211.1"/>
    </source>
</evidence>
<keyword evidence="6 15" id="KW-0548">Nucleotidyltransferase</keyword>
<dbReference type="Pfam" id="PF00817">
    <property type="entry name" value="IMS"/>
    <property type="match status" value="1"/>
</dbReference>
<dbReference type="Gene3D" id="1.10.150.20">
    <property type="entry name" value="5' to 3' exonuclease, C-terminal subdomain"/>
    <property type="match status" value="1"/>
</dbReference>
<dbReference type="RefSeq" id="WP_089738467.1">
    <property type="nucleotide sequence ID" value="NZ_FOGL01000001.1"/>
</dbReference>
<gene>
    <name evidence="15" type="primary">dinB</name>
    <name evidence="17" type="ORF">SAMN04487944_101414</name>
</gene>
<keyword evidence="11 15" id="KW-0239">DNA-directed DNA polymerase</keyword>
<dbReference type="Gene3D" id="3.30.1490.100">
    <property type="entry name" value="DNA polymerase, Y-family, little finger domain"/>
    <property type="match status" value="1"/>
</dbReference>
<evidence type="ECO:0000259" key="16">
    <source>
        <dbReference type="PROSITE" id="PS50173"/>
    </source>
</evidence>
<dbReference type="EC" id="2.7.7.7" evidence="15"/>
<evidence type="ECO:0000256" key="4">
    <source>
        <dbReference type="ARBA" id="ARBA00022490"/>
    </source>
</evidence>
<evidence type="ECO:0000256" key="5">
    <source>
        <dbReference type="ARBA" id="ARBA00022679"/>
    </source>
</evidence>
<comment type="function">
    <text evidence="15">Poorly processive, error-prone DNA polymerase involved in untargeted mutagenesis. Copies undamaged DNA at stalled replication forks, which arise in vivo from mismatched or misaligned primer ends. These misaligned primers can be extended by PolIV. Exhibits no 3'-5' exonuclease (proofreading) activity. May be involved in translesional synthesis, in conjunction with the beta clamp from PolIII.</text>
</comment>
<evidence type="ECO:0000256" key="9">
    <source>
        <dbReference type="ARBA" id="ARBA00022763"/>
    </source>
</evidence>
<evidence type="ECO:0000256" key="14">
    <source>
        <dbReference type="ARBA" id="ARBA00049244"/>
    </source>
</evidence>
<keyword evidence="13 15" id="KW-0234">DNA repair</keyword>
<dbReference type="NCBIfam" id="NF002677">
    <property type="entry name" value="PRK02406.1"/>
    <property type="match status" value="1"/>
</dbReference>
<keyword evidence="18" id="KW-1185">Reference proteome</keyword>
<dbReference type="EMBL" id="FOGL01000001">
    <property type="protein sequence ID" value="SER15211.1"/>
    <property type="molecule type" value="Genomic_DNA"/>
</dbReference>
<dbReference type="GO" id="GO:0006261">
    <property type="term" value="P:DNA-templated DNA replication"/>
    <property type="evidence" value="ECO:0007669"/>
    <property type="project" value="UniProtKB-UniRule"/>
</dbReference>
<dbReference type="GO" id="GO:0000287">
    <property type="term" value="F:magnesium ion binding"/>
    <property type="evidence" value="ECO:0007669"/>
    <property type="project" value="UniProtKB-UniRule"/>
</dbReference>
<comment type="similarity">
    <text evidence="2 15">Belongs to the DNA polymerase type-Y family.</text>
</comment>
<comment type="subcellular location">
    <subcellularLocation>
        <location evidence="1 15">Cytoplasm</location>
    </subcellularLocation>
</comment>
<evidence type="ECO:0000256" key="13">
    <source>
        <dbReference type="ARBA" id="ARBA00023204"/>
    </source>
</evidence>
<dbReference type="GO" id="GO:0006281">
    <property type="term" value="P:DNA repair"/>
    <property type="evidence" value="ECO:0007669"/>
    <property type="project" value="UniProtKB-UniRule"/>
</dbReference>
<feature type="domain" description="UmuC" evidence="16">
    <location>
        <begin position="12"/>
        <end position="193"/>
    </location>
</feature>
<dbReference type="STRING" id="531814.SAMN04487944_101414"/>
<dbReference type="GO" id="GO:0003684">
    <property type="term" value="F:damaged DNA binding"/>
    <property type="evidence" value="ECO:0007669"/>
    <property type="project" value="InterPro"/>
</dbReference>
<evidence type="ECO:0000256" key="7">
    <source>
        <dbReference type="ARBA" id="ARBA00022705"/>
    </source>
</evidence>
<dbReference type="SUPFAM" id="SSF56672">
    <property type="entry name" value="DNA/RNA polymerases"/>
    <property type="match status" value="1"/>
</dbReference>
<dbReference type="GO" id="GO:0005829">
    <property type="term" value="C:cytosol"/>
    <property type="evidence" value="ECO:0007669"/>
    <property type="project" value="TreeGrafter"/>
</dbReference>
<comment type="subunit">
    <text evidence="15">Monomer.</text>
</comment>
<dbReference type="InterPro" id="IPR050116">
    <property type="entry name" value="DNA_polymerase-Y"/>
</dbReference>
<dbReference type="Proteomes" id="UP000199687">
    <property type="component" value="Unassembled WGS sequence"/>
</dbReference>
<dbReference type="PANTHER" id="PTHR11076">
    <property type="entry name" value="DNA REPAIR POLYMERASE UMUC / TRANSFERASE FAMILY MEMBER"/>
    <property type="match status" value="1"/>
</dbReference>
<dbReference type="CDD" id="cd03586">
    <property type="entry name" value="PolY_Pol_IV_kappa"/>
    <property type="match status" value="1"/>
</dbReference>
<dbReference type="FunFam" id="3.40.1170.60:FF:000001">
    <property type="entry name" value="DNA polymerase IV"/>
    <property type="match status" value="1"/>
</dbReference>
<evidence type="ECO:0000256" key="11">
    <source>
        <dbReference type="ARBA" id="ARBA00022932"/>
    </source>
</evidence>
<comment type="catalytic activity">
    <reaction evidence="14 15">
        <text>DNA(n) + a 2'-deoxyribonucleoside 5'-triphosphate = DNA(n+1) + diphosphate</text>
        <dbReference type="Rhea" id="RHEA:22508"/>
        <dbReference type="Rhea" id="RHEA-COMP:17339"/>
        <dbReference type="Rhea" id="RHEA-COMP:17340"/>
        <dbReference type="ChEBI" id="CHEBI:33019"/>
        <dbReference type="ChEBI" id="CHEBI:61560"/>
        <dbReference type="ChEBI" id="CHEBI:173112"/>
        <dbReference type="EC" id="2.7.7.7"/>
    </reaction>
</comment>
<dbReference type="SUPFAM" id="SSF100879">
    <property type="entry name" value="Lesion bypass DNA polymerase (Y-family), little finger domain"/>
    <property type="match status" value="1"/>
</dbReference>
<keyword evidence="7 15" id="KW-0235">DNA replication</keyword>
<dbReference type="InterPro" id="IPR043128">
    <property type="entry name" value="Rev_trsase/Diguanyl_cyclase"/>
</dbReference>
<keyword evidence="12 15" id="KW-0238">DNA-binding</keyword>
<feature type="binding site" evidence="15">
    <location>
        <position position="112"/>
    </location>
    <ligand>
        <name>Mg(2+)</name>
        <dbReference type="ChEBI" id="CHEBI:18420"/>
    </ligand>
</feature>
<dbReference type="Gene3D" id="3.40.1170.60">
    <property type="match status" value="1"/>
</dbReference>
<dbReference type="InterPro" id="IPR022880">
    <property type="entry name" value="DNApol_IV"/>
</dbReference>
<feature type="binding site" evidence="15">
    <location>
        <position position="16"/>
    </location>
    <ligand>
        <name>Mg(2+)</name>
        <dbReference type="ChEBI" id="CHEBI:18420"/>
    </ligand>
</feature>
<evidence type="ECO:0000256" key="8">
    <source>
        <dbReference type="ARBA" id="ARBA00022723"/>
    </source>
</evidence>
<dbReference type="InterPro" id="IPR001126">
    <property type="entry name" value="UmuC"/>
</dbReference>
<dbReference type="GO" id="GO:0003887">
    <property type="term" value="F:DNA-directed DNA polymerase activity"/>
    <property type="evidence" value="ECO:0007669"/>
    <property type="project" value="UniProtKB-UniRule"/>
</dbReference>
<keyword evidence="10 15" id="KW-0460">Magnesium</keyword>
<dbReference type="GO" id="GO:0042276">
    <property type="term" value="P:error-prone translesion synthesis"/>
    <property type="evidence" value="ECO:0007669"/>
    <property type="project" value="TreeGrafter"/>
</dbReference>
<dbReference type="Pfam" id="PF11799">
    <property type="entry name" value="IMS_C"/>
    <property type="match status" value="1"/>
</dbReference>
<protein>
    <recommendedName>
        <fullName evidence="15">DNA polymerase IV</fullName>
        <shortName evidence="15">Pol IV</shortName>
        <ecNumber evidence="15">2.7.7.7</ecNumber>
    </recommendedName>
</protein>
<dbReference type="AlphaFoldDB" id="A0A1H9LUT4"/>
<evidence type="ECO:0000256" key="10">
    <source>
        <dbReference type="ARBA" id="ARBA00022842"/>
    </source>
</evidence>
<evidence type="ECO:0000256" key="6">
    <source>
        <dbReference type="ARBA" id="ARBA00022695"/>
    </source>
</evidence>
<evidence type="ECO:0000256" key="12">
    <source>
        <dbReference type="ARBA" id="ARBA00023125"/>
    </source>
</evidence>
<keyword evidence="4 15" id="KW-0963">Cytoplasm</keyword>
<evidence type="ECO:0000256" key="3">
    <source>
        <dbReference type="ARBA" id="ARBA00022457"/>
    </source>
</evidence>
<dbReference type="OrthoDB" id="9808813at2"/>
<keyword evidence="3 15" id="KW-0515">Mutator protein</keyword>
<dbReference type="PROSITE" id="PS50173">
    <property type="entry name" value="UMUC"/>
    <property type="match status" value="1"/>
</dbReference>
<feature type="site" description="Substrate discrimination" evidence="15">
    <location>
        <position position="21"/>
    </location>
</feature>
<keyword evidence="8 15" id="KW-0479">Metal-binding</keyword>
<evidence type="ECO:0000256" key="15">
    <source>
        <dbReference type="HAMAP-Rule" id="MF_01113"/>
    </source>
</evidence>
<dbReference type="PANTHER" id="PTHR11076:SF33">
    <property type="entry name" value="DNA POLYMERASE KAPPA"/>
    <property type="match status" value="1"/>
</dbReference>
<dbReference type="Gene3D" id="3.30.70.270">
    <property type="match status" value="1"/>
</dbReference>
<dbReference type="InterPro" id="IPR036775">
    <property type="entry name" value="DNA_pol_Y-fam_lit_finger_sf"/>
</dbReference>
<comment type="cofactor">
    <cofactor evidence="15">
        <name>Mg(2+)</name>
        <dbReference type="ChEBI" id="CHEBI:18420"/>
    </cofactor>
    <text evidence="15">Binds 2 magnesium ions per subunit.</text>
</comment>
<dbReference type="InterPro" id="IPR017961">
    <property type="entry name" value="DNA_pol_Y-fam_little_finger"/>
</dbReference>
<sequence length="362" mass="41060">MKSWYPKNGYVILHVDMNCFYASVEIADKPELKGKPVAIAGNPDERKGIIVTCSYEARNFGVKTTMPLWEARKLCPKLVVLRPDFPRYREVSQQIFKLLESYTPYVEPVSIDEAFVDITTCSHLGSPVEIAHSIQKELLVQLNLPSSIGIAPNKFLAKMGSDMKKPNGITILRKRDIQSKLWPLPVEEMYGVGRKSAEKLRKHNINNIGEIANADPQLLKMLLGINGEKLKARASGNDPRPVDPLQAAAFKSIGSSATFPKDILDYDELILQLNDIAYNVAVRLDRKNAVSDAIQIMIRYGNRKTITRRMKLPTYIISKEDIFYYSELLLNQHWNGEAIRLLGITMQDAKRKEDVTYQLSFF</sequence>
<dbReference type="InterPro" id="IPR024728">
    <property type="entry name" value="PolY_HhH_motif"/>
</dbReference>
<keyword evidence="9 15" id="KW-0227">DNA damage</keyword>
<dbReference type="Pfam" id="PF11798">
    <property type="entry name" value="IMS_HHH"/>
    <property type="match status" value="1"/>
</dbReference>
<reference evidence="17 18" key="1">
    <citation type="submission" date="2016-10" db="EMBL/GenBank/DDBJ databases">
        <authorList>
            <person name="de Groot N.N."/>
        </authorList>
    </citation>
    <scope>NUCLEOTIDE SEQUENCE [LARGE SCALE GENOMIC DNA]</scope>
    <source>
        <strain evidence="17 18">CGMCC 1.7727</strain>
    </source>
</reference>